<evidence type="ECO:0000256" key="2">
    <source>
        <dbReference type="ARBA" id="ARBA00003969"/>
    </source>
</evidence>
<dbReference type="AlphaFoldDB" id="F2USV1"/>
<keyword evidence="10" id="KW-0325">Glycoprotein</keyword>
<keyword evidence="9 12" id="KW-1015">Disulfide bond</keyword>
<dbReference type="InterPro" id="IPR000111">
    <property type="entry name" value="Glyco_hydro_27/36_CS"/>
</dbReference>
<feature type="domain" description="Alpha galactosidase C-terminal" evidence="14">
    <location>
        <begin position="403"/>
        <end position="459"/>
    </location>
</feature>
<evidence type="ECO:0000256" key="12">
    <source>
        <dbReference type="RuleBase" id="RU361168"/>
    </source>
</evidence>
<evidence type="ECO:0000256" key="1">
    <source>
        <dbReference type="ARBA" id="ARBA00001255"/>
    </source>
</evidence>
<sequence>MGTRTVAVQAVAMLVCAAAVFGSVTGASDVGCRNKLAQTPPMGWMSWEIFRCQMDCKTYPNSCINADLYKTTADAMKAKGFLDAGYDTVHIDDCWEADARDPNTGRLAANADRFPGGIAPLADYIHKLGLKFGLYTAESKTTCTGHVGSYLNEILDAQTFADWGVDYLKVDGCNPNKTYYPTGYTAMGTALQISGRDIVYSCSWPAYLGSNETTKPYNTMIGIGCNLWRNWHDIQCNWKSLSSIIDHWGDYGQVLASYAGPGHWNDPDMLLIGNDCITDDQARTQMAIWSIVAAPLIMGNDVRNITASTRAILLNRDAIAVNQDPLGQAGFRISPKGATEVWARNITNAVAVALLNKGSQSSSSADSEASRAQTMRLDLPAGNDGQGPVFTHVDRDAQLRARSAAATAANTTTITVNFSDIGVSGSADVYDIWAGKTVGTFSKSYSALVPEGGTAFLRITPKK</sequence>
<evidence type="ECO:0000256" key="10">
    <source>
        <dbReference type="ARBA" id="ARBA00023180"/>
    </source>
</evidence>
<evidence type="ECO:0000256" key="8">
    <source>
        <dbReference type="ARBA" id="ARBA00022801"/>
    </source>
</evidence>
<comment type="similarity">
    <text evidence="4 12">Belongs to the glycosyl hydrolase 27 family.</text>
</comment>
<dbReference type="GO" id="GO:0004557">
    <property type="term" value="F:alpha-galactosidase activity"/>
    <property type="evidence" value="ECO:0007669"/>
    <property type="project" value="UniProtKB-EC"/>
</dbReference>
<dbReference type="InterPro" id="IPR013780">
    <property type="entry name" value="Glyco_hydro_b"/>
</dbReference>
<evidence type="ECO:0000313" key="16">
    <source>
        <dbReference type="Proteomes" id="UP000007799"/>
    </source>
</evidence>
<dbReference type="EC" id="3.2.1.22" evidence="5 12"/>
<evidence type="ECO:0000256" key="13">
    <source>
        <dbReference type="SAM" id="SignalP"/>
    </source>
</evidence>
<keyword evidence="7 13" id="KW-0732">Signal</keyword>
<evidence type="ECO:0000256" key="7">
    <source>
        <dbReference type="ARBA" id="ARBA00022729"/>
    </source>
</evidence>
<dbReference type="STRING" id="946362.F2USV1"/>
<gene>
    <name evidence="15" type="ORF">PTSG_13159</name>
</gene>
<keyword evidence="8 12" id="KW-0378">Hydrolase</keyword>
<dbReference type="SUPFAM" id="SSF51445">
    <property type="entry name" value="(Trans)glycosidases"/>
    <property type="match status" value="1"/>
</dbReference>
<evidence type="ECO:0000256" key="5">
    <source>
        <dbReference type="ARBA" id="ARBA00012755"/>
    </source>
</evidence>
<dbReference type="EMBL" id="GL832996">
    <property type="protein sequence ID" value="EGD81210.1"/>
    <property type="molecule type" value="Genomic_DNA"/>
</dbReference>
<feature type="chain" id="PRO_5003287915" description="Alpha-galactosidase" evidence="13">
    <location>
        <begin position="27"/>
        <end position="463"/>
    </location>
</feature>
<dbReference type="GO" id="GO:0005576">
    <property type="term" value="C:extracellular region"/>
    <property type="evidence" value="ECO:0007669"/>
    <property type="project" value="UniProtKB-SubCell"/>
</dbReference>
<dbReference type="RefSeq" id="XP_004987744.1">
    <property type="nucleotide sequence ID" value="XM_004987687.1"/>
</dbReference>
<dbReference type="InterPro" id="IPR002241">
    <property type="entry name" value="Glyco_hydro_27"/>
</dbReference>
<dbReference type="GO" id="GO:0016139">
    <property type="term" value="P:glycoside catabolic process"/>
    <property type="evidence" value="ECO:0007669"/>
    <property type="project" value="TreeGrafter"/>
</dbReference>
<dbReference type="Gene3D" id="2.60.40.1180">
    <property type="entry name" value="Golgi alpha-mannosidase II"/>
    <property type="match status" value="1"/>
</dbReference>
<evidence type="ECO:0000256" key="6">
    <source>
        <dbReference type="ARBA" id="ARBA00022525"/>
    </source>
</evidence>
<keyword evidence="11 12" id="KW-0326">Glycosidase</keyword>
<comment type="function">
    <text evidence="2">Hydrolyzes a variety of simple alpha-D-galactoside as well as more complex molecules such as oligosaccharides and polysaccharides.</text>
</comment>
<organism evidence="16">
    <name type="scientific">Salpingoeca rosetta (strain ATCC 50818 / BSB-021)</name>
    <dbReference type="NCBI Taxonomy" id="946362"/>
    <lineage>
        <taxon>Eukaryota</taxon>
        <taxon>Choanoflagellata</taxon>
        <taxon>Craspedida</taxon>
        <taxon>Salpingoecidae</taxon>
        <taxon>Salpingoeca</taxon>
    </lineage>
</organism>
<dbReference type="eggNOG" id="KOG2366">
    <property type="taxonomic scope" value="Eukaryota"/>
</dbReference>
<reference evidence="15" key="1">
    <citation type="submission" date="2009-08" db="EMBL/GenBank/DDBJ databases">
        <title>Annotation of Salpingoeca rosetta.</title>
        <authorList>
            <consortium name="The Broad Institute Genome Sequencing Platform"/>
            <person name="Russ C."/>
            <person name="Cuomo C."/>
            <person name="Burger G."/>
            <person name="Gray M.W."/>
            <person name="Holland P.W.H."/>
            <person name="King N."/>
            <person name="Lang F.B.F."/>
            <person name="Roger A.J."/>
            <person name="Ruiz-Trillo I."/>
            <person name="Young S.K."/>
            <person name="Zeng Q."/>
            <person name="Gargeya S."/>
            <person name="Alvarado L."/>
            <person name="Berlin A."/>
            <person name="Chapman S.B."/>
            <person name="Chen Z."/>
            <person name="Freedman E."/>
            <person name="Gellesch M."/>
            <person name="Goldberg J."/>
            <person name="Griggs A."/>
            <person name="Gujja S."/>
            <person name="Heilman E."/>
            <person name="Heiman D."/>
            <person name="Howarth C."/>
            <person name="Mehta T."/>
            <person name="Neiman D."/>
            <person name="Pearson M."/>
            <person name="Roberts A."/>
            <person name="Saif S."/>
            <person name="Shea T."/>
            <person name="Shenoy N."/>
            <person name="Sisk P."/>
            <person name="Stolte C."/>
            <person name="Sykes S."/>
            <person name="White J."/>
            <person name="Yandava C."/>
            <person name="Haas B."/>
            <person name="Nusbaum C."/>
            <person name="Birren B."/>
        </authorList>
    </citation>
    <scope>NUCLEOTIDE SEQUENCE [LARGE SCALE GENOMIC DNA]</scope>
    <source>
        <strain evidence="15">ATCC 50818</strain>
    </source>
</reference>
<keyword evidence="16" id="KW-1185">Reference proteome</keyword>
<dbReference type="InterPro" id="IPR017853">
    <property type="entry name" value="GH"/>
</dbReference>
<proteinExistence type="inferred from homology"/>
<dbReference type="Gene3D" id="3.20.20.70">
    <property type="entry name" value="Aldolase class I"/>
    <property type="match status" value="1"/>
</dbReference>
<dbReference type="PANTHER" id="PTHR11452">
    <property type="entry name" value="ALPHA-GALACTOSIDASE/ALPHA-N-ACETYLGALACTOSAMINIDASE"/>
    <property type="match status" value="1"/>
</dbReference>
<evidence type="ECO:0000256" key="3">
    <source>
        <dbReference type="ARBA" id="ARBA00004613"/>
    </source>
</evidence>
<feature type="signal peptide" evidence="13">
    <location>
        <begin position="1"/>
        <end position="26"/>
    </location>
</feature>
<protein>
    <recommendedName>
        <fullName evidence="5 12">Alpha-galactosidase</fullName>
        <ecNumber evidence="5 12">3.2.1.22</ecNumber>
    </recommendedName>
    <alternativeName>
        <fullName evidence="12">Melibiase</fullName>
    </alternativeName>
</protein>
<evidence type="ECO:0000259" key="14">
    <source>
        <dbReference type="Pfam" id="PF17801"/>
    </source>
</evidence>
<dbReference type="GO" id="GO:0009311">
    <property type="term" value="P:oligosaccharide metabolic process"/>
    <property type="evidence" value="ECO:0007669"/>
    <property type="project" value="TreeGrafter"/>
</dbReference>
<dbReference type="SUPFAM" id="SSF51011">
    <property type="entry name" value="Glycosyl hydrolase domain"/>
    <property type="match status" value="1"/>
</dbReference>
<dbReference type="Pfam" id="PF17801">
    <property type="entry name" value="Melibiase_C"/>
    <property type="match status" value="1"/>
</dbReference>
<accession>F2USV1</accession>
<keyword evidence="6" id="KW-0964">Secreted</keyword>
<dbReference type="InParanoid" id="F2USV1"/>
<comment type="subcellular location">
    <subcellularLocation>
        <location evidence="3">Secreted</location>
    </subcellularLocation>
</comment>
<dbReference type="InterPro" id="IPR041233">
    <property type="entry name" value="Melibiase_C"/>
</dbReference>
<dbReference type="Pfam" id="PF16499">
    <property type="entry name" value="Melibiase_2"/>
    <property type="match status" value="1"/>
</dbReference>
<evidence type="ECO:0000256" key="11">
    <source>
        <dbReference type="ARBA" id="ARBA00023295"/>
    </source>
</evidence>
<dbReference type="Proteomes" id="UP000007799">
    <property type="component" value="Unassembled WGS sequence"/>
</dbReference>
<dbReference type="GO" id="GO:0005737">
    <property type="term" value="C:cytoplasm"/>
    <property type="evidence" value="ECO:0007669"/>
    <property type="project" value="TreeGrafter"/>
</dbReference>
<dbReference type="PRINTS" id="PR00740">
    <property type="entry name" value="GLHYDRLASE27"/>
</dbReference>
<evidence type="ECO:0000313" key="15">
    <source>
        <dbReference type="EMBL" id="EGD81210.1"/>
    </source>
</evidence>
<dbReference type="InterPro" id="IPR013785">
    <property type="entry name" value="Aldolase_TIM"/>
</dbReference>
<comment type="catalytic activity">
    <reaction evidence="1 12">
        <text>Hydrolysis of terminal, non-reducing alpha-D-galactose residues in alpha-D-galactosides, including galactose oligosaccharides, galactomannans and galactolipids.</text>
        <dbReference type="EC" id="3.2.1.22"/>
    </reaction>
</comment>
<dbReference type="FunCoup" id="F2USV1">
    <property type="interactions" value="824"/>
</dbReference>
<dbReference type="KEGG" id="sre:PTSG_13159"/>
<evidence type="ECO:0000256" key="4">
    <source>
        <dbReference type="ARBA" id="ARBA00009743"/>
    </source>
</evidence>
<dbReference type="CDD" id="cd14792">
    <property type="entry name" value="GH27"/>
    <property type="match status" value="1"/>
</dbReference>
<evidence type="ECO:0000256" key="9">
    <source>
        <dbReference type="ARBA" id="ARBA00023157"/>
    </source>
</evidence>
<dbReference type="OrthoDB" id="5795902at2759"/>
<dbReference type="GeneID" id="16068268"/>
<dbReference type="PROSITE" id="PS00512">
    <property type="entry name" value="ALPHA_GALACTOSIDASE"/>
    <property type="match status" value="1"/>
</dbReference>
<name>F2USV1_SALR5</name>
<dbReference type="OMA" id="ELTCARY"/>
<dbReference type="PANTHER" id="PTHR11452:SF83">
    <property type="entry name" value="ALPHA-GALACTOSIDASE"/>
    <property type="match status" value="1"/>
</dbReference>
<dbReference type="FunFam" id="3.20.20.70:FF:000177">
    <property type="entry name" value="Alpha-galactosidase"/>
    <property type="match status" value="1"/>
</dbReference>